<dbReference type="AlphaFoldDB" id="A0A834R8M9"/>
<dbReference type="GO" id="GO:0006886">
    <property type="term" value="P:intracellular protein transport"/>
    <property type="evidence" value="ECO:0007669"/>
    <property type="project" value="InterPro"/>
</dbReference>
<evidence type="ECO:0000313" key="2">
    <source>
        <dbReference type="EMBL" id="KAF7489443.1"/>
    </source>
</evidence>
<dbReference type="EMBL" id="WVUK01000065">
    <property type="protein sequence ID" value="KAF7489443.1"/>
    <property type="molecule type" value="Genomic_DNA"/>
</dbReference>
<dbReference type="OrthoDB" id="2113814at2759"/>
<dbReference type="GO" id="GO:0005198">
    <property type="term" value="F:structural molecule activity"/>
    <property type="evidence" value="ECO:0007669"/>
    <property type="project" value="InterPro"/>
</dbReference>
<sequence length="614" mass="70906">MKYHLGIQISPIINFFNYNIKEEEVCWNKIKMTSSNWITCCHQNQRRSSLNEIPKILGPLSSSSSDKSRTVSTQSSSSSPFDTLIRRRKELGPRTSTSLLSQNSIGKNDYSPSYSFLSSSSSSTSSSKHDESDQNTHSSANSNFHLRWTSKQSKSYDLNHFDNSISSYRDINHLNSGDHHHQKQYGMRNEVIFSPISSHLSPNVITLINPFQFHLINCETNIDTNCAQISPQEEIIAVSNDYWIALYSIQDNSCLGTTQFPNRCRFWTWINGRSIAIVTDSDVYHWSTEKTFFTSPKMIFAIDKKIKNNQIIDYKIDQEFSCWCALTSLFLQDDGEIGGKIQIFSHSHLQSQCIDAHSCLFAVHRFEANSYESNLLITCKREHKFLWKLYIIELSSVLSLEKDHRNRPIRCQQLMSHGLRTLDHHDRSSNSSSNPSFDDIPLHLAYDRDIGLIFIISKYGSIYVCDIETGQPIYFDTINQWTDNLAIFSIAYDQKNSCLLVCCRNGKVLAVKILFKKILDNKSLQKIQPDIYDRLYRKFKSKKKVSKKIDDIHLNDEPISAKQMNGNLEITNNDEQSLSSTEIIKKRTSFFVEKREKFIDSDDDEEYEEEITRL</sequence>
<dbReference type="Proteomes" id="UP000070412">
    <property type="component" value="Unassembled WGS sequence"/>
</dbReference>
<evidence type="ECO:0000313" key="3">
    <source>
        <dbReference type="EnsemblMetazoa" id="KAF7489443.1"/>
    </source>
</evidence>
<dbReference type="SUPFAM" id="SSF50989">
    <property type="entry name" value="Clathrin heavy-chain terminal domain"/>
    <property type="match status" value="1"/>
</dbReference>
<keyword evidence="4" id="KW-1185">Reference proteome</keyword>
<dbReference type="PANTHER" id="PTHR10292:SF1">
    <property type="entry name" value="CLATHRIN HEAVY CHAIN"/>
    <property type="match status" value="1"/>
</dbReference>
<protein>
    <submittedName>
        <fullName evidence="2">Clathrin heavy chain</fullName>
    </submittedName>
</protein>
<feature type="compositionally biased region" description="Low complexity" evidence="1">
    <location>
        <begin position="61"/>
        <end position="79"/>
    </location>
</feature>
<dbReference type="GO" id="GO:0030132">
    <property type="term" value="C:clathrin coat of coated pit"/>
    <property type="evidence" value="ECO:0007669"/>
    <property type="project" value="InterPro"/>
</dbReference>
<organism evidence="2">
    <name type="scientific">Sarcoptes scabiei</name>
    <name type="common">Itch mite</name>
    <name type="synonym">Acarus scabiei</name>
    <dbReference type="NCBI Taxonomy" id="52283"/>
    <lineage>
        <taxon>Eukaryota</taxon>
        <taxon>Metazoa</taxon>
        <taxon>Ecdysozoa</taxon>
        <taxon>Arthropoda</taxon>
        <taxon>Chelicerata</taxon>
        <taxon>Arachnida</taxon>
        <taxon>Acari</taxon>
        <taxon>Acariformes</taxon>
        <taxon>Sarcoptiformes</taxon>
        <taxon>Astigmata</taxon>
        <taxon>Psoroptidia</taxon>
        <taxon>Sarcoptoidea</taxon>
        <taxon>Sarcoptidae</taxon>
        <taxon>Sarcoptinae</taxon>
        <taxon>Sarcoptes</taxon>
    </lineage>
</organism>
<reference evidence="2" key="2">
    <citation type="submission" date="2020-01" db="EMBL/GenBank/DDBJ databases">
        <authorList>
            <person name="Korhonen P.K.K."/>
            <person name="Guangxu M.G."/>
            <person name="Wang T.W."/>
            <person name="Stroehlein A.J.S."/>
            <person name="Young N.D."/>
            <person name="Ang C.-S.A."/>
            <person name="Fernando D.W.F."/>
            <person name="Lu H.L."/>
            <person name="Taylor S.T."/>
            <person name="Ehtesham M.E.M."/>
            <person name="Najaraj S.H.N."/>
            <person name="Harsha G.H.G."/>
            <person name="Madugundu A.M."/>
            <person name="Renuse S.R."/>
            <person name="Holt D.H."/>
            <person name="Pandey A.P."/>
            <person name="Papenfuss A.P."/>
            <person name="Gasser R.B.G."/>
            <person name="Fischer K.F."/>
        </authorList>
    </citation>
    <scope>NUCLEOTIDE SEQUENCE</scope>
    <source>
        <strain evidence="2">SSS_KF_BRIS2020</strain>
    </source>
</reference>
<dbReference type="GO" id="GO:0032051">
    <property type="term" value="F:clathrin light chain binding"/>
    <property type="evidence" value="ECO:0007669"/>
    <property type="project" value="TreeGrafter"/>
</dbReference>
<dbReference type="EnsemblMetazoa" id="SSS_4820s_mrna">
    <property type="protein sequence ID" value="KAF7489443.1"/>
    <property type="gene ID" value="SSS_4820"/>
</dbReference>
<dbReference type="GO" id="GO:0030130">
    <property type="term" value="C:clathrin coat of trans-Golgi network vesicle"/>
    <property type="evidence" value="ECO:0007669"/>
    <property type="project" value="InterPro"/>
</dbReference>
<name>A0A834R8M9_SARSC</name>
<dbReference type="GO" id="GO:0071439">
    <property type="term" value="C:clathrin complex"/>
    <property type="evidence" value="ECO:0007669"/>
    <property type="project" value="TreeGrafter"/>
</dbReference>
<feature type="region of interest" description="Disordered" evidence="1">
    <location>
        <begin position="55"/>
        <end position="84"/>
    </location>
</feature>
<proteinExistence type="predicted"/>
<feature type="compositionally biased region" description="Polar residues" evidence="1">
    <location>
        <begin position="135"/>
        <end position="144"/>
    </location>
</feature>
<accession>A0A834R8M9</accession>
<evidence type="ECO:0000313" key="4">
    <source>
        <dbReference type="Proteomes" id="UP000070412"/>
    </source>
</evidence>
<dbReference type="OMA" id="LINCETN"/>
<dbReference type="GO" id="GO:0006898">
    <property type="term" value="P:receptor-mediated endocytosis"/>
    <property type="evidence" value="ECO:0007669"/>
    <property type="project" value="TreeGrafter"/>
</dbReference>
<reference evidence="3" key="3">
    <citation type="submission" date="2022-06" db="UniProtKB">
        <authorList>
            <consortium name="EnsemblMetazoa"/>
        </authorList>
    </citation>
    <scope>IDENTIFICATION</scope>
</reference>
<evidence type="ECO:0000256" key="1">
    <source>
        <dbReference type="SAM" id="MobiDB-lite"/>
    </source>
</evidence>
<dbReference type="InterPro" id="IPR016025">
    <property type="entry name" value="Clathrin_H-chain_N"/>
</dbReference>
<dbReference type="Gene3D" id="2.130.10.110">
    <property type="entry name" value="Clathrin heavy-chain terminal domain"/>
    <property type="match status" value="1"/>
</dbReference>
<feature type="region of interest" description="Disordered" evidence="1">
    <location>
        <begin position="121"/>
        <end position="144"/>
    </location>
</feature>
<reference evidence="4" key="1">
    <citation type="journal article" date="2020" name="PLoS Negl. Trop. Dis.">
        <title>High-quality nuclear genome for Sarcoptes scabiei-A critical resource for a neglected parasite.</title>
        <authorList>
            <person name="Korhonen P.K."/>
            <person name="Gasser R.B."/>
            <person name="Ma G."/>
            <person name="Wang T."/>
            <person name="Stroehlein A.J."/>
            <person name="Young N.D."/>
            <person name="Ang C.S."/>
            <person name="Fernando D.D."/>
            <person name="Lu H.C."/>
            <person name="Taylor S."/>
            <person name="Reynolds S.L."/>
            <person name="Mofiz E."/>
            <person name="Najaraj S.H."/>
            <person name="Gowda H."/>
            <person name="Madugundu A."/>
            <person name="Renuse S."/>
            <person name="Holt D."/>
            <person name="Pandey A."/>
            <person name="Papenfuss A.T."/>
            <person name="Fischer K."/>
        </authorList>
    </citation>
    <scope>NUCLEOTIDE SEQUENCE [LARGE SCALE GENOMIC DNA]</scope>
</reference>
<gene>
    <name evidence="2" type="ORF">SSS_4820</name>
</gene>
<dbReference type="PANTHER" id="PTHR10292">
    <property type="entry name" value="CLATHRIN HEAVY CHAIN RELATED"/>
    <property type="match status" value="1"/>
</dbReference>